<accession>A0A5E6M5P9</accession>
<feature type="domain" description="NIPSNAP" evidence="1">
    <location>
        <begin position="3"/>
        <end position="103"/>
    </location>
</feature>
<evidence type="ECO:0000313" key="2">
    <source>
        <dbReference type="EMBL" id="VVM04638.1"/>
    </source>
</evidence>
<proteinExistence type="predicted"/>
<dbReference type="Proteomes" id="UP000334923">
    <property type="component" value="Unassembled WGS sequence"/>
</dbReference>
<organism evidence="2 3">
    <name type="scientific">Methylacidimicrobium tartarophylax</name>
    <dbReference type="NCBI Taxonomy" id="1041768"/>
    <lineage>
        <taxon>Bacteria</taxon>
        <taxon>Pseudomonadati</taxon>
        <taxon>Verrucomicrobiota</taxon>
        <taxon>Methylacidimicrobium</taxon>
    </lineage>
</organism>
<dbReference type="Gene3D" id="3.30.70.100">
    <property type="match status" value="1"/>
</dbReference>
<dbReference type="InterPro" id="IPR011008">
    <property type="entry name" value="Dimeric_a/b-barrel"/>
</dbReference>
<dbReference type="InterPro" id="IPR012577">
    <property type="entry name" value="NIPSNAP"/>
</dbReference>
<name>A0A5E6M5P9_9BACT</name>
<dbReference type="SUPFAM" id="SSF54909">
    <property type="entry name" value="Dimeric alpha+beta barrel"/>
    <property type="match status" value="1"/>
</dbReference>
<evidence type="ECO:0000313" key="3">
    <source>
        <dbReference type="Proteomes" id="UP000334923"/>
    </source>
</evidence>
<keyword evidence="3" id="KW-1185">Reference proteome</keyword>
<dbReference type="Pfam" id="PF07978">
    <property type="entry name" value="NIPSNAP"/>
    <property type="match status" value="1"/>
</dbReference>
<evidence type="ECO:0000259" key="1">
    <source>
        <dbReference type="Pfam" id="PF07978"/>
    </source>
</evidence>
<dbReference type="AlphaFoldDB" id="A0A5E6M5P9"/>
<dbReference type="EMBL" id="CABFVA020000007">
    <property type="protein sequence ID" value="VVM04638.1"/>
    <property type="molecule type" value="Genomic_DNA"/>
</dbReference>
<protein>
    <recommendedName>
        <fullName evidence="1">NIPSNAP domain-containing protein</fullName>
    </recommendedName>
</protein>
<dbReference type="OrthoDB" id="9809695at2"/>
<dbReference type="RefSeq" id="WP_142659085.1">
    <property type="nucleotide sequence ID" value="NZ_CABFVA020000007.1"/>
</dbReference>
<sequence>MIYELREYRIKAGCLDEFVRFMDEELLPFQASKGVRVVGSFTVPGEPTRYVWIRAFADEKEREQICQKVYGSSDWEDRFLPRCNALMDLAAVQVSLLKPTPGSKLG</sequence>
<reference evidence="2 3" key="1">
    <citation type="submission" date="2019-09" db="EMBL/GenBank/DDBJ databases">
        <authorList>
            <person name="Cremers G."/>
        </authorList>
    </citation>
    <scope>NUCLEOTIDE SEQUENCE [LARGE SCALE GENOMIC DNA]</scope>
    <source>
        <strain evidence="2">4A</strain>
    </source>
</reference>
<gene>
    <name evidence="2" type="ORF">MAMT_00206</name>
</gene>